<dbReference type="InterPro" id="IPR013083">
    <property type="entry name" value="Znf_RING/FYVE/PHD"/>
</dbReference>
<dbReference type="Proteomes" id="UP000775213">
    <property type="component" value="Unassembled WGS sequence"/>
</dbReference>
<evidence type="ECO:0000259" key="11">
    <source>
        <dbReference type="PROSITE" id="PS50011"/>
    </source>
</evidence>
<evidence type="ECO:0000256" key="7">
    <source>
        <dbReference type="ARBA" id="ARBA00022777"/>
    </source>
</evidence>
<dbReference type="InterPro" id="IPR011009">
    <property type="entry name" value="Kinase-like_dom_sf"/>
</dbReference>
<evidence type="ECO:0000256" key="8">
    <source>
        <dbReference type="ARBA" id="ARBA00022786"/>
    </source>
</evidence>
<dbReference type="SUPFAM" id="SSF56112">
    <property type="entry name" value="Protein kinase-like (PK-like)"/>
    <property type="match status" value="1"/>
</dbReference>
<dbReference type="InterPro" id="IPR001245">
    <property type="entry name" value="Ser-Thr/Tyr_kinase_cat_dom"/>
</dbReference>
<dbReference type="PANTHER" id="PTHR45647">
    <property type="entry name" value="OS02G0152300 PROTEIN"/>
    <property type="match status" value="1"/>
</dbReference>
<evidence type="ECO:0000256" key="4">
    <source>
        <dbReference type="ARBA" id="ARBA00022527"/>
    </source>
</evidence>
<evidence type="ECO:0000313" key="14">
    <source>
        <dbReference type="Proteomes" id="UP000775213"/>
    </source>
</evidence>
<dbReference type="AlphaFoldDB" id="A0AAV7HJC4"/>
<dbReference type="GO" id="GO:0061630">
    <property type="term" value="F:ubiquitin protein ligase activity"/>
    <property type="evidence" value="ECO:0007669"/>
    <property type="project" value="UniProtKB-EC"/>
</dbReference>
<keyword evidence="9 10" id="KW-0067">ATP-binding</keyword>
<comment type="caution">
    <text evidence="13">The sequence shown here is derived from an EMBL/GenBank/DDBJ whole genome shotgun (WGS) entry which is preliminary data.</text>
</comment>
<proteinExistence type="predicted"/>
<dbReference type="PROSITE" id="PS50011">
    <property type="entry name" value="PROTEIN_KINASE_DOM"/>
    <property type="match status" value="1"/>
</dbReference>
<dbReference type="GO" id="GO:0004674">
    <property type="term" value="F:protein serine/threonine kinase activity"/>
    <property type="evidence" value="ECO:0007669"/>
    <property type="project" value="UniProtKB-KW"/>
</dbReference>
<dbReference type="GO" id="GO:0005524">
    <property type="term" value="F:ATP binding"/>
    <property type="evidence" value="ECO:0007669"/>
    <property type="project" value="UniProtKB-UniRule"/>
</dbReference>
<evidence type="ECO:0000256" key="6">
    <source>
        <dbReference type="ARBA" id="ARBA00022741"/>
    </source>
</evidence>
<dbReference type="PROSITE" id="PS00108">
    <property type="entry name" value="PROTEIN_KINASE_ST"/>
    <property type="match status" value="1"/>
</dbReference>
<accession>A0AAV7HJC4</accession>
<dbReference type="Pfam" id="PF00582">
    <property type="entry name" value="Usp"/>
    <property type="match status" value="1"/>
</dbReference>
<organism evidence="13 14">
    <name type="scientific">Dendrobium chrysotoxum</name>
    <name type="common">Orchid</name>
    <dbReference type="NCBI Taxonomy" id="161865"/>
    <lineage>
        <taxon>Eukaryota</taxon>
        <taxon>Viridiplantae</taxon>
        <taxon>Streptophyta</taxon>
        <taxon>Embryophyta</taxon>
        <taxon>Tracheophyta</taxon>
        <taxon>Spermatophyta</taxon>
        <taxon>Magnoliopsida</taxon>
        <taxon>Liliopsida</taxon>
        <taxon>Asparagales</taxon>
        <taxon>Orchidaceae</taxon>
        <taxon>Epidendroideae</taxon>
        <taxon>Malaxideae</taxon>
        <taxon>Dendrobiinae</taxon>
        <taxon>Dendrobium</taxon>
    </lineage>
</organism>
<evidence type="ECO:0000256" key="1">
    <source>
        <dbReference type="ARBA" id="ARBA00000900"/>
    </source>
</evidence>
<keyword evidence="6 10" id="KW-0547">Nucleotide-binding</keyword>
<dbReference type="InterPro" id="IPR003613">
    <property type="entry name" value="Ubox_domain"/>
</dbReference>
<evidence type="ECO:0000259" key="12">
    <source>
        <dbReference type="PROSITE" id="PS51698"/>
    </source>
</evidence>
<dbReference type="EC" id="2.3.2.27" evidence="3"/>
<keyword evidence="7" id="KW-0418">Kinase</keyword>
<dbReference type="PROSITE" id="PS51698">
    <property type="entry name" value="U_BOX"/>
    <property type="match status" value="1"/>
</dbReference>
<dbReference type="Gene3D" id="3.30.40.10">
    <property type="entry name" value="Zinc/RING finger domain, C3HC4 (zinc finger)"/>
    <property type="match status" value="1"/>
</dbReference>
<dbReference type="InterPro" id="IPR014729">
    <property type="entry name" value="Rossmann-like_a/b/a_fold"/>
</dbReference>
<gene>
    <name evidence="13" type="ORF">IEQ34_003211</name>
</gene>
<evidence type="ECO:0000313" key="13">
    <source>
        <dbReference type="EMBL" id="KAH0468178.1"/>
    </source>
</evidence>
<sequence length="757" mass="85419">MILSGELPEATVAVAVCDGGRSRRAVRWAARNLIPHAYRVLLLHVIPTVSFIPSPSGRRIPVEKMEKGVVDLYVEDVKAKAEEVFLPFRKLCRAKNVETLLMYGTSTEDVILNYMRNSGIKNLVLGSSSMGWIRKMLKGPDVPARALKSAPSSFNIFVVSRCKVTLKFANQLLNDGSSISIQPKRISRKLFCPAEWNCISKKQSSSKSSEIHDLLIAPSDVDTNSDISGSFERTLSLSSVGIGEESKVDGRNTHVNKLEKLDASVKDILFLNLPSADDVNREAPSEVTRMKLDVQKTLALYKQTCKDLLRAKKKVELLTDECSTEQKKVKVVEGAKHLEAIKEVEETRQLVGRENLNRHKAEKLARKFSFVKSNALDDLFSSNKRFRRYSRHEIEAATDNFSDSRKIGEGAYGCVYMCNIDHIPVAVKVVWQDASDKKEEFLREVEVLSQLHHPHMVALLGVCPESGCLVYEYMENGSLEDQLFNRENSPPLPWFIRFRIIFEVACALAFLHGNKPDPIVHRDLKPGNILLDKNFVSKVGDVGLAKLISDIVPDSITEYKETIIAGTWYYMDPEYQRTGTIRPKSDLYALGLIALQLLTGMQVRGLIIQVENAIEDRTFADILDKSVSDWPLIEAEKLAKIALKCSRLRCRDRPDLESEVLPELEELLNMANVCLKLKQYNVCAPGHYLCPILQEVMDDPYIAADGYTYELRAIKAWLDRHKVSPVTRLELPHPDIIPNHSLRVAIQEWKSRVSFSM</sequence>
<dbReference type="InterPro" id="IPR000719">
    <property type="entry name" value="Prot_kinase_dom"/>
</dbReference>
<dbReference type="PROSITE" id="PS00107">
    <property type="entry name" value="PROTEIN_KINASE_ATP"/>
    <property type="match status" value="1"/>
</dbReference>
<dbReference type="InterPro" id="IPR008271">
    <property type="entry name" value="Ser/Thr_kinase_AS"/>
</dbReference>
<dbReference type="PANTHER" id="PTHR45647:SF65">
    <property type="entry name" value="U-BOX DOMAIN-CONTAINING PROTEIN KINASE FAMILY PROTEIN"/>
    <property type="match status" value="1"/>
</dbReference>
<dbReference type="CDD" id="cd01989">
    <property type="entry name" value="USP_STK_Ubox_N"/>
    <property type="match status" value="1"/>
</dbReference>
<keyword evidence="14" id="KW-1185">Reference proteome</keyword>
<keyword evidence="5" id="KW-0808">Transferase</keyword>
<dbReference type="EMBL" id="JAGFBR010000004">
    <property type="protein sequence ID" value="KAH0468178.1"/>
    <property type="molecule type" value="Genomic_DNA"/>
</dbReference>
<evidence type="ECO:0000256" key="3">
    <source>
        <dbReference type="ARBA" id="ARBA00012483"/>
    </source>
</evidence>
<dbReference type="SUPFAM" id="SSF57850">
    <property type="entry name" value="RING/U-box"/>
    <property type="match status" value="1"/>
</dbReference>
<dbReference type="Pfam" id="PF07714">
    <property type="entry name" value="PK_Tyr_Ser-Thr"/>
    <property type="match status" value="1"/>
</dbReference>
<dbReference type="InterPro" id="IPR006016">
    <property type="entry name" value="UspA"/>
</dbReference>
<evidence type="ECO:0000256" key="9">
    <source>
        <dbReference type="ARBA" id="ARBA00022840"/>
    </source>
</evidence>
<dbReference type="Pfam" id="PF04564">
    <property type="entry name" value="U-box"/>
    <property type="match status" value="1"/>
</dbReference>
<dbReference type="CDD" id="cd16655">
    <property type="entry name" value="RING-Ubox_WDSUB1-like"/>
    <property type="match status" value="1"/>
</dbReference>
<protein>
    <recommendedName>
        <fullName evidence="3">RING-type E3 ubiquitin transferase</fullName>
        <ecNumber evidence="3">2.3.2.27</ecNumber>
    </recommendedName>
</protein>
<dbReference type="SUPFAM" id="SSF52402">
    <property type="entry name" value="Adenine nucleotide alpha hydrolases-like"/>
    <property type="match status" value="1"/>
</dbReference>
<name>A0AAV7HJC4_DENCH</name>
<comment type="pathway">
    <text evidence="2">Protein modification; protein ubiquitination.</text>
</comment>
<evidence type="ECO:0000256" key="2">
    <source>
        <dbReference type="ARBA" id="ARBA00004906"/>
    </source>
</evidence>
<feature type="domain" description="Protein kinase" evidence="11">
    <location>
        <begin position="401"/>
        <end position="668"/>
    </location>
</feature>
<evidence type="ECO:0000256" key="10">
    <source>
        <dbReference type="PROSITE-ProRule" id="PRU10141"/>
    </source>
</evidence>
<dbReference type="InterPro" id="IPR017441">
    <property type="entry name" value="Protein_kinase_ATP_BS"/>
</dbReference>
<dbReference type="GO" id="GO:0016567">
    <property type="term" value="P:protein ubiquitination"/>
    <property type="evidence" value="ECO:0007669"/>
    <property type="project" value="InterPro"/>
</dbReference>
<dbReference type="SMART" id="SM00504">
    <property type="entry name" value="Ubox"/>
    <property type="match status" value="1"/>
</dbReference>
<reference evidence="13 14" key="1">
    <citation type="journal article" date="2021" name="Hortic Res">
        <title>Chromosome-scale assembly of the Dendrobium chrysotoxum genome enhances the understanding of orchid evolution.</title>
        <authorList>
            <person name="Zhang Y."/>
            <person name="Zhang G.Q."/>
            <person name="Zhang D."/>
            <person name="Liu X.D."/>
            <person name="Xu X.Y."/>
            <person name="Sun W.H."/>
            <person name="Yu X."/>
            <person name="Zhu X."/>
            <person name="Wang Z.W."/>
            <person name="Zhao X."/>
            <person name="Zhong W.Y."/>
            <person name="Chen H."/>
            <person name="Yin W.L."/>
            <person name="Huang T."/>
            <person name="Niu S.C."/>
            <person name="Liu Z.J."/>
        </authorList>
    </citation>
    <scope>NUCLEOTIDE SEQUENCE [LARGE SCALE GENOMIC DNA]</scope>
    <source>
        <strain evidence="13">Lindl</strain>
    </source>
</reference>
<comment type="catalytic activity">
    <reaction evidence="1">
        <text>S-ubiquitinyl-[E2 ubiquitin-conjugating enzyme]-L-cysteine + [acceptor protein]-L-lysine = [E2 ubiquitin-conjugating enzyme]-L-cysteine + N(6)-ubiquitinyl-[acceptor protein]-L-lysine.</text>
        <dbReference type="EC" id="2.3.2.27"/>
    </reaction>
</comment>
<dbReference type="Gene3D" id="3.40.50.620">
    <property type="entry name" value="HUPs"/>
    <property type="match status" value="1"/>
</dbReference>
<dbReference type="SMART" id="SM00220">
    <property type="entry name" value="S_TKc"/>
    <property type="match status" value="1"/>
</dbReference>
<keyword evidence="4" id="KW-0723">Serine/threonine-protein kinase</keyword>
<keyword evidence="8" id="KW-0833">Ubl conjugation pathway</keyword>
<dbReference type="Gene3D" id="1.10.510.10">
    <property type="entry name" value="Transferase(Phosphotransferase) domain 1"/>
    <property type="match status" value="1"/>
</dbReference>
<dbReference type="InterPro" id="IPR051348">
    <property type="entry name" value="U-box_ubiquitin_ligases"/>
</dbReference>
<feature type="binding site" evidence="10">
    <location>
        <position position="428"/>
    </location>
    <ligand>
        <name>ATP</name>
        <dbReference type="ChEBI" id="CHEBI:30616"/>
    </ligand>
</feature>
<dbReference type="Gene3D" id="3.30.200.20">
    <property type="entry name" value="Phosphorylase Kinase, domain 1"/>
    <property type="match status" value="1"/>
</dbReference>
<evidence type="ECO:0000256" key="5">
    <source>
        <dbReference type="ARBA" id="ARBA00022679"/>
    </source>
</evidence>
<feature type="domain" description="U-box" evidence="12">
    <location>
        <begin position="683"/>
        <end position="756"/>
    </location>
</feature>